<evidence type="ECO:0000256" key="1">
    <source>
        <dbReference type="ARBA" id="ARBA00022553"/>
    </source>
</evidence>
<evidence type="ECO:0000313" key="3">
    <source>
        <dbReference type="EMBL" id="UJG43259.1"/>
    </source>
</evidence>
<dbReference type="Gene3D" id="3.40.50.2300">
    <property type="match status" value="1"/>
</dbReference>
<dbReference type="SUPFAM" id="SSF52172">
    <property type="entry name" value="CheY-like"/>
    <property type="match status" value="1"/>
</dbReference>
<reference evidence="3" key="1">
    <citation type="journal article" date="2022" name="Nat. Microbiol.">
        <title>Unique mobile elements and scalable gene flow at the prokaryote-eukaryote boundary revealed by circularized Asgard archaea genomes.</title>
        <authorList>
            <person name="Wu F."/>
            <person name="Speth D.R."/>
            <person name="Philosof A."/>
            <person name="Cremiere A."/>
            <person name="Narayanan A."/>
            <person name="Barco R.A."/>
            <person name="Connon S.A."/>
            <person name="Amend J.P."/>
            <person name="Antoshechkin I.A."/>
            <person name="Orphan V.J."/>
        </authorList>
    </citation>
    <scope>NUCLEOTIDE SEQUENCE</scope>
    <source>
        <strain evidence="3">PR6</strain>
    </source>
</reference>
<dbReference type="PROSITE" id="PS50110">
    <property type="entry name" value="RESPONSE_REGULATORY"/>
    <property type="match status" value="1"/>
</dbReference>
<dbReference type="SMART" id="SM00448">
    <property type="entry name" value="REC"/>
    <property type="match status" value="1"/>
</dbReference>
<name>A0A9Y1FNT9_9ARCH</name>
<proteinExistence type="predicted"/>
<dbReference type="InterPro" id="IPR050595">
    <property type="entry name" value="Bact_response_regulator"/>
</dbReference>
<dbReference type="CDD" id="cd17546">
    <property type="entry name" value="REC_hyHK_CKI1_RcsC-like"/>
    <property type="match status" value="1"/>
</dbReference>
<dbReference type="InterPro" id="IPR011006">
    <property type="entry name" value="CheY-like_superfamily"/>
</dbReference>
<feature type="domain" description="Response regulatory" evidence="2">
    <location>
        <begin position="2"/>
        <end position="112"/>
    </location>
</feature>
<dbReference type="InterPro" id="IPR001789">
    <property type="entry name" value="Sig_transdc_resp-reg_receiver"/>
</dbReference>
<dbReference type="AlphaFoldDB" id="A0A9Y1FNT9"/>
<dbReference type="Pfam" id="PF00072">
    <property type="entry name" value="Response_reg"/>
    <property type="match status" value="1"/>
</dbReference>
<keyword evidence="1" id="KW-0597">Phosphoprotein</keyword>
<evidence type="ECO:0000259" key="2">
    <source>
        <dbReference type="PROSITE" id="PS50110"/>
    </source>
</evidence>
<protein>
    <submittedName>
        <fullName evidence="3">Response regulator</fullName>
    </submittedName>
</protein>
<sequence length="112" mass="13005">MKILIVDDDENIRFIFSKVLQDYCIKTATNGLEAFEISISWNPDLILMDIRMPKMSGIEAAIKIKNINKNQKIIGISAYSEIETEHLENNPFTTFLRKPISINQLREEVKKY</sequence>
<dbReference type="PANTHER" id="PTHR44591:SF3">
    <property type="entry name" value="RESPONSE REGULATORY DOMAIN-CONTAINING PROTEIN"/>
    <property type="match status" value="1"/>
</dbReference>
<gene>
    <name evidence="3" type="ORF">K9W46_12910</name>
</gene>
<dbReference type="EMBL" id="CP084167">
    <property type="protein sequence ID" value="UJG43259.1"/>
    <property type="molecule type" value="Genomic_DNA"/>
</dbReference>
<organism evidence="3">
    <name type="scientific">Candidatus Heimdallarchaeum endolithica</name>
    <dbReference type="NCBI Taxonomy" id="2876572"/>
    <lineage>
        <taxon>Archaea</taxon>
        <taxon>Promethearchaeati</taxon>
        <taxon>Candidatus Heimdallarchaeota</taxon>
        <taxon>Candidatus Heimdallarchaeia (ex Rinke et al. 2021) (nom. nud.)</taxon>
        <taxon>Candidatus Heimdallarchaeales</taxon>
        <taxon>Candidatus Heimdallarchaeaceae</taxon>
        <taxon>Candidatus Heimdallarchaeum</taxon>
    </lineage>
</organism>
<dbReference type="Proteomes" id="UP001200513">
    <property type="component" value="Chromosome"/>
</dbReference>
<dbReference type="PANTHER" id="PTHR44591">
    <property type="entry name" value="STRESS RESPONSE REGULATOR PROTEIN 1"/>
    <property type="match status" value="1"/>
</dbReference>
<dbReference type="GO" id="GO:0000160">
    <property type="term" value="P:phosphorelay signal transduction system"/>
    <property type="evidence" value="ECO:0007669"/>
    <property type="project" value="InterPro"/>
</dbReference>
<accession>A0A9Y1FNT9</accession>